<feature type="transmembrane region" description="Helical" evidence="1">
    <location>
        <begin position="64"/>
        <end position="82"/>
    </location>
</feature>
<dbReference type="EMBL" id="MAAO01000016">
    <property type="protein sequence ID" value="OUR93096.1"/>
    <property type="molecule type" value="Genomic_DNA"/>
</dbReference>
<reference evidence="3" key="1">
    <citation type="journal article" date="2017" name="Proc. Natl. Acad. Sci. U.S.A.">
        <title>Simulation of Deepwater Horizon oil plume reveals substrate specialization within a complex community of hydrocarbon-degraders.</title>
        <authorList>
            <person name="Hu P."/>
            <person name="Dubinsky E.A."/>
            <person name="Probst A.J."/>
            <person name="Wang J."/>
            <person name="Sieber C.M.K."/>
            <person name="Tom L.M."/>
            <person name="Gardinali P."/>
            <person name="Banfield J.F."/>
            <person name="Atlas R.M."/>
            <person name="Andersen G.L."/>
        </authorList>
    </citation>
    <scope>NUCLEOTIDE SEQUENCE [LARGE SCALE GENOMIC DNA]</scope>
</reference>
<evidence type="ECO:0000313" key="2">
    <source>
        <dbReference type="EMBL" id="OUR93096.1"/>
    </source>
</evidence>
<dbReference type="AlphaFoldDB" id="A0A1Y5F2D7"/>
<dbReference type="Proteomes" id="UP000196531">
    <property type="component" value="Unassembled WGS sequence"/>
</dbReference>
<name>A0A1Y5F2D7_9BACT</name>
<evidence type="ECO:0000256" key="1">
    <source>
        <dbReference type="SAM" id="Phobius"/>
    </source>
</evidence>
<keyword evidence="1" id="KW-1133">Transmembrane helix</keyword>
<keyword evidence="1" id="KW-0472">Membrane</keyword>
<organism evidence="2 3">
    <name type="scientific">Halobacteriovorax marinus</name>
    <dbReference type="NCBI Taxonomy" id="97084"/>
    <lineage>
        <taxon>Bacteria</taxon>
        <taxon>Pseudomonadati</taxon>
        <taxon>Bdellovibrionota</taxon>
        <taxon>Bacteriovoracia</taxon>
        <taxon>Bacteriovoracales</taxon>
        <taxon>Halobacteriovoraceae</taxon>
        <taxon>Halobacteriovorax</taxon>
    </lineage>
</organism>
<feature type="transmembrane region" description="Helical" evidence="1">
    <location>
        <begin position="39"/>
        <end position="58"/>
    </location>
</feature>
<gene>
    <name evidence="2" type="ORF">A9Q84_21570</name>
</gene>
<protein>
    <recommendedName>
        <fullName evidence="4">SMODS and SLOG-associating 2TM effector domain-containing protein</fullName>
    </recommendedName>
</protein>
<keyword evidence="1" id="KW-0812">Transmembrane</keyword>
<evidence type="ECO:0000313" key="3">
    <source>
        <dbReference type="Proteomes" id="UP000196531"/>
    </source>
</evidence>
<accession>A0A1Y5F2D7</accession>
<comment type="caution">
    <text evidence="2">The sequence shown here is derived from an EMBL/GenBank/DDBJ whole genome shotgun (WGS) entry which is preliminary data.</text>
</comment>
<evidence type="ECO:0008006" key="4">
    <source>
        <dbReference type="Google" id="ProtNLM"/>
    </source>
</evidence>
<proteinExistence type="predicted"/>
<sequence length="135" mass="15194">MLVDSNSTQKGEGLRFYLEKDKKASQLLSKYQGGTKVKWYSAALGTVGTTMIISSFFVNSTGSNKQALLIGGATAILVNFLMSRTIEAANEKNLNNSILEYNKRNLPRIDFNQSRINTKKNSSYKTVYFQKDWSF</sequence>